<feature type="signal peptide" evidence="1">
    <location>
        <begin position="1"/>
        <end position="26"/>
    </location>
</feature>
<dbReference type="EMBL" id="MTBM01000002">
    <property type="protein sequence ID" value="OSI11124.1"/>
    <property type="molecule type" value="Genomic_DNA"/>
</dbReference>
<keyword evidence="3" id="KW-1185">Reference proteome</keyword>
<name>A0ABX3WG50_9NEIS</name>
<evidence type="ECO:0000313" key="3">
    <source>
        <dbReference type="Proteomes" id="UP000193466"/>
    </source>
</evidence>
<evidence type="ECO:0000256" key="1">
    <source>
        <dbReference type="SAM" id="SignalP"/>
    </source>
</evidence>
<organism evidence="2 3">
    <name type="scientific">Neisseria zoodegmatis</name>
    <dbReference type="NCBI Taxonomy" id="326523"/>
    <lineage>
        <taxon>Bacteria</taxon>
        <taxon>Pseudomonadati</taxon>
        <taxon>Pseudomonadota</taxon>
        <taxon>Betaproteobacteria</taxon>
        <taxon>Neisseriales</taxon>
        <taxon>Neisseriaceae</taxon>
        <taxon>Neisseria</taxon>
    </lineage>
</organism>
<protein>
    <recommendedName>
        <fullName evidence="4">Lipoprotein</fullName>
    </recommendedName>
</protein>
<comment type="caution">
    <text evidence="2">The sequence shown here is derived from an EMBL/GenBank/DDBJ whole genome shotgun (WGS) entry which is preliminary data.</text>
</comment>
<accession>A0ABX3WG50</accession>
<evidence type="ECO:0000313" key="2">
    <source>
        <dbReference type="EMBL" id="OSI11124.1"/>
    </source>
</evidence>
<sequence>MAMKKYQKWLGLTLIALLSACAGQQAPVESPLSSSTQSIDTAPQAAAQSMNVSKLSYESAATNRSVRSSERLGTQWGDEVSSYVTQVDLRRTSETPIAETAVRYADKHYRGRGINEISLAAGKIGFFVESDSRRRLPIFRTEGQYFLQGKAGQAYRLVYRNHTDKTYEIVASVDGIDVISGKAASRYHAGYVLKPKGTLVIEGFRKSDSAVASFIFSKPADAYAANTPAGSIANTGIIGTVVYELYDPNRRIGEPQPFPADNGYAPPPR</sequence>
<dbReference type="Proteomes" id="UP000193466">
    <property type="component" value="Unassembled WGS sequence"/>
</dbReference>
<gene>
    <name evidence="2" type="ORF">BWD10_01530</name>
</gene>
<evidence type="ECO:0008006" key="4">
    <source>
        <dbReference type="Google" id="ProtNLM"/>
    </source>
</evidence>
<keyword evidence="1" id="KW-0732">Signal</keyword>
<proteinExistence type="predicted"/>
<reference evidence="2 3" key="1">
    <citation type="submission" date="2017-01" db="EMBL/GenBank/DDBJ databases">
        <authorList>
            <person name="Wolfgang W.J."/>
            <person name="Cole J."/>
            <person name="Wroblewski D."/>
            <person name="Mcginnis J."/>
            <person name="Musser K.A."/>
        </authorList>
    </citation>
    <scope>NUCLEOTIDE SEQUENCE [LARGE SCALE GENOMIC DNA]</scope>
    <source>
        <strain evidence="2 3">DSM 21643</strain>
    </source>
</reference>
<feature type="chain" id="PRO_5045422471" description="Lipoprotein" evidence="1">
    <location>
        <begin position="27"/>
        <end position="269"/>
    </location>
</feature>
<dbReference type="PROSITE" id="PS51257">
    <property type="entry name" value="PROKAR_LIPOPROTEIN"/>
    <property type="match status" value="1"/>
</dbReference>